<evidence type="ECO:0000313" key="1">
    <source>
        <dbReference type="EMBL" id="MDO0822118.1"/>
    </source>
</evidence>
<organism evidence="1 2">
    <name type="scientific">Desulfosporosinus nitroreducens</name>
    <dbReference type="NCBI Taxonomy" id="2018668"/>
    <lineage>
        <taxon>Bacteria</taxon>
        <taxon>Bacillati</taxon>
        <taxon>Bacillota</taxon>
        <taxon>Clostridia</taxon>
        <taxon>Eubacteriales</taxon>
        <taxon>Desulfitobacteriaceae</taxon>
        <taxon>Desulfosporosinus</taxon>
    </lineage>
</organism>
<dbReference type="RefSeq" id="WP_252473430.1">
    <property type="nucleotide sequence ID" value="NZ_JAMHFY010000037.1"/>
</dbReference>
<dbReference type="Proteomes" id="UP001176021">
    <property type="component" value="Unassembled WGS sequence"/>
</dbReference>
<gene>
    <name evidence="1" type="ORF">M8H41_04515</name>
</gene>
<accession>A0ABT8QLB0</accession>
<keyword evidence="2" id="KW-1185">Reference proteome</keyword>
<sequence length="54" mass="6224">MFGKIMDILDPLTVRMMGPHINRRTIENIDKAGLRIKSVEDQHLKILKLIIAEP</sequence>
<proteinExistence type="predicted"/>
<comment type="caution">
    <text evidence="1">The sequence shown here is derived from an EMBL/GenBank/DDBJ whole genome shotgun (WGS) entry which is preliminary data.</text>
</comment>
<evidence type="ECO:0000313" key="2">
    <source>
        <dbReference type="Proteomes" id="UP001176021"/>
    </source>
</evidence>
<dbReference type="EMBL" id="JAMJEV010000003">
    <property type="protein sequence ID" value="MDO0822118.1"/>
    <property type="molecule type" value="Genomic_DNA"/>
</dbReference>
<protein>
    <submittedName>
        <fullName evidence="1">Uncharacterized protein</fullName>
    </submittedName>
</protein>
<name>A0ABT8QLB0_9FIRM</name>
<reference evidence="1" key="1">
    <citation type="submission" date="2022-05" db="EMBL/GenBank/DDBJ databases">
        <title>Expanded diversity of anoxic marine methylotrophy in a Black Sea sulfate reducing microorganism.</title>
        <authorList>
            <person name="Fischer P.Q."/>
            <person name="Stams A.J.M."/>
            <person name="Villanueva L."/>
            <person name="Sousa D.Z."/>
        </authorList>
    </citation>
    <scope>NUCLEOTIDE SEQUENCE</scope>
    <source>
        <strain evidence="1">P130</strain>
    </source>
</reference>